<keyword evidence="6 8" id="KW-0472">Membrane</keyword>
<dbReference type="GO" id="GO:0046873">
    <property type="term" value="F:metal ion transmembrane transporter activity"/>
    <property type="evidence" value="ECO:0007669"/>
    <property type="project" value="InterPro"/>
</dbReference>
<evidence type="ECO:0000256" key="8">
    <source>
        <dbReference type="SAM" id="Phobius"/>
    </source>
</evidence>
<sequence>MACDMSDDPSSQRAILRLQRDFLSLVFSTVKQTKNRKRNTRRLHTFLDNPYVDLNFEIDGVSPLSLATKESKILDILLRRKDVDVNFCLSEGRTCLFAAVQANRLESLELLIQNGALVNHKDNEGRNPLALAAELGHYDLVEILVEANADIGSTDEQMYTPITRAILGQRNEILEYLLSQSIEFPTNHDRYGRTPLIIAAGAGNIQGMQLLIKTKTSSDLFNESERSLLVWAIIRRDLDTVQLLLEADPSLVNQRVKGRTPLSVAAETGEVGIMRQLIDAGADPNAADEKTWPPLSALRFENHIPDQSTLLAIENYASSHIGTCQTPLHLTARLGHQKGLELLLKLVADVNLKDNQGRTALARAVEKGHPMTVETLLNAQGVEVDCHDVHGQTPFAMAARLGEVGILKKLFDSGANINSEDMQKVTPLAWAVMERRQSVIEVLLDLPGIGVDQPNNDGRTPFSLAAEQGLIPIMQLLLDKQADPHQFDRHGNNAFGWIFKRRDKPEPRLINTAVGNPFELHILVKNLPEPNKKDQSGRNWLSCAALYGDTEIVGNLLQNEAVDVNIRDDAQESFSRTPLIWALERGDETIIDLLKERDNISLHLLVQEGRSILHYKALQLIGTLIQANYDVNQRDFKGRTPLHLACLEADGDAVLDMINAGAGMNSRDYAGKIPLQYALEVRCKRAVRLLLNAPSTYLEPVLSNEWFNLDPKRASWIQITKRANGLGFDFELISDTLCDWLPGPKESRLCICKKGSIWTQLPKAFGFCGSPEDQTEYFGHFHEESGQSIVTYLCLNFPADNHGEALYPWGISWMSKQTTEGFAHGFISTLPNGWMPKNPFELFQQFMDHLHQEWNKSCLRLADRVEVLRRDQVNSRGGNLDLIDHLAQASKSRAQLSKCLQSHIEGINDVITNNTSFDLEQKSQLATDLEIIDKRLTSKLSHSEQSVRELLQIELAWVSTNESASVKRLSWLTFVFLPPMFVSSLFGMNVNLLENNPDWRWYILFGTLSFVFTGALWLVSKALPKGLSRDYLRSNVFFERIHTSVC</sequence>
<protein>
    <submittedName>
        <fullName evidence="9">Uncharacterized protein</fullName>
    </submittedName>
</protein>
<evidence type="ECO:0000256" key="3">
    <source>
        <dbReference type="ARBA" id="ARBA00022737"/>
    </source>
</evidence>
<dbReference type="GO" id="GO:0016020">
    <property type="term" value="C:membrane"/>
    <property type="evidence" value="ECO:0007669"/>
    <property type="project" value="UniProtKB-SubCell"/>
</dbReference>
<dbReference type="SUPFAM" id="SSF48403">
    <property type="entry name" value="Ankyrin repeat"/>
    <property type="match status" value="2"/>
</dbReference>
<dbReference type="Proteomes" id="UP001194746">
    <property type="component" value="Unassembled WGS sequence"/>
</dbReference>
<dbReference type="EMBL" id="VCAU01000041">
    <property type="protein sequence ID" value="KAF9888944.1"/>
    <property type="molecule type" value="Genomic_DNA"/>
</dbReference>
<dbReference type="InterPro" id="IPR051165">
    <property type="entry name" value="Multifunctional_ANK_Repeat"/>
</dbReference>
<feature type="repeat" description="ANK" evidence="7">
    <location>
        <begin position="637"/>
        <end position="669"/>
    </location>
</feature>
<evidence type="ECO:0000256" key="7">
    <source>
        <dbReference type="PROSITE-ProRule" id="PRU00023"/>
    </source>
</evidence>
<feature type="repeat" description="ANK" evidence="7">
    <location>
        <begin position="390"/>
        <end position="422"/>
    </location>
</feature>
<dbReference type="Pfam" id="PF12796">
    <property type="entry name" value="Ank_2"/>
    <property type="match status" value="5"/>
</dbReference>
<evidence type="ECO:0000313" key="10">
    <source>
        <dbReference type="Proteomes" id="UP001194746"/>
    </source>
</evidence>
<feature type="repeat" description="ANK" evidence="7">
    <location>
        <begin position="323"/>
        <end position="355"/>
    </location>
</feature>
<dbReference type="InterPro" id="IPR045863">
    <property type="entry name" value="CorA_TM1_TM2"/>
</dbReference>
<dbReference type="SUPFAM" id="SSF144083">
    <property type="entry name" value="Magnesium transport protein CorA, transmembrane region"/>
    <property type="match status" value="1"/>
</dbReference>
<feature type="repeat" description="ANK" evidence="7">
    <location>
        <begin position="191"/>
        <end position="223"/>
    </location>
</feature>
<gene>
    <name evidence="9" type="ORF">FE257_008113</name>
</gene>
<feature type="transmembrane region" description="Helical" evidence="8">
    <location>
        <begin position="969"/>
        <end position="987"/>
    </location>
</feature>
<dbReference type="InterPro" id="IPR036770">
    <property type="entry name" value="Ankyrin_rpt-contain_sf"/>
</dbReference>
<dbReference type="SMART" id="SM00248">
    <property type="entry name" value="ANK"/>
    <property type="match status" value="16"/>
</dbReference>
<dbReference type="InterPro" id="IPR002110">
    <property type="entry name" value="Ankyrin_rpt"/>
</dbReference>
<evidence type="ECO:0000256" key="1">
    <source>
        <dbReference type="ARBA" id="ARBA00004141"/>
    </source>
</evidence>
<dbReference type="PANTHER" id="PTHR24123:SF33">
    <property type="entry name" value="PROTEIN HOS4"/>
    <property type="match status" value="1"/>
</dbReference>
<feature type="repeat" description="ANK" evidence="7">
    <location>
        <begin position="124"/>
        <end position="156"/>
    </location>
</feature>
<reference evidence="9" key="1">
    <citation type="journal article" date="2019" name="Beilstein J. Org. Chem.">
        <title>Nanangenines: drimane sesquiterpenoids as the dominant metabolite cohort of a novel Australian fungus, Aspergillus nanangensis.</title>
        <authorList>
            <person name="Lacey H.J."/>
            <person name="Gilchrist C.L.M."/>
            <person name="Crombie A."/>
            <person name="Kalaitzis J.A."/>
            <person name="Vuong D."/>
            <person name="Rutledge P.J."/>
            <person name="Turner P."/>
            <person name="Pitt J.I."/>
            <person name="Lacey E."/>
            <person name="Chooi Y.H."/>
            <person name="Piggott A.M."/>
        </authorList>
    </citation>
    <scope>NUCLEOTIDE SEQUENCE</scope>
    <source>
        <strain evidence="9">MST-FP2251</strain>
    </source>
</reference>
<keyword evidence="10" id="KW-1185">Reference proteome</keyword>
<accession>A0AAD4GSX4</accession>
<name>A0AAD4GSX4_ASPNN</name>
<feature type="transmembrane region" description="Helical" evidence="8">
    <location>
        <begin position="999"/>
        <end position="1019"/>
    </location>
</feature>
<proteinExistence type="predicted"/>
<evidence type="ECO:0000313" key="9">
    <source>
        <dbReference type="EMBL" id="KAF9888944.1"/>
    </source>
</evidence>
<dbReference type="AlphaFoldDB" id="A0AAD4GSX4"/>
<dbReference type="PROSITE" id="PS50297">
    <property type="entry name" value="ANK_REP_REGION"/>
    <property type="match status" value="7"/>
</dbReference>
<comment type="subcellular location">
    <subcellularLocation>
        <location evidence="1">Membrane</location>
        <topology evidence="1">Multi-pass membrane protein</topology>
    </subcellularLocation>
</comment>
<keyword evidence="2 8" id="KW-0812">Transmembrane</keyword>
<keyword evidence="4 8" id="KW-1133">Transmembrane helix</keyword>
<comment type="caution">
    <text evidence="9">The sequence shown here is derived from an EMBL/GenBank/DDBJ whole genome shotgun (WGS) entry which is preliminary data.</text>
</comment>
<dbReference type="PROSITE" id="PS50088">
    <property type="entry name" value="ANK_REPEAT"/>
    <property type="match status" value="8"/>
</dbReference>
<feature type="repeat" description="ANK" evidence="7">
    <location>
        <begin position="257"/>
        <end position="289"/>
    </location>
</feature>
<dbReference type="InterPro" id="IPR002523">
    <property type="entry name" value="MgTranspt_CorA/ZnTranspt_ZntB"/>
</dbReference>
<keyword evidence="3" id="KW-0677">Repeat</keyword>
<feature type="repeat" description="ANK" evidence="7">
    <location>
        <begin position="457"/>
        <end position="489"/>
    </location>
</feature>
<reference evidence="9" key="2">
    <citation type="submission" date="2020-02" db="EMBL/GenBank/DDBJ databases">
        <authorList>
            <person name="Gilchrist C.L.M."/>
            <person name="Chooi Y.-H."/>
        </authorList>
    </citation>
    <scope>NUCLEOTIDE SEQUENCE</scope>
    <source>
        <strain evidence="9">MST-FP2251</strain>
    </source>
</reference>
<evidence type="ECO:0000256" key="4">
    <source>
        <dbReference type="ARBA" id="ARBA00022989"/>
    </source>
</evidence>
<feature type="repeat" description="ANK" evidence="7">
    <location>
        <begin position="91"/>
        <end position="123"/>
    </location>
</feature>
<keyword evidence="5 7" id="KW-0040">ANK repeat</keyword>
<evidence type="ECO:0000256" key="2">
    <source>
        <dbReference type="ARBA" id="ARBA00022692"/>
    </source>
</evidence>
<evidence type="ECO:0000256" key="6">
    <source>
        <dbReference type="ARBA" id="ARBA00023136"/>
    </source>
</evidence>
<evidence type="ECO:0000256" key="5">
    <source>
        <dbReference type="ARBA" id="ARBA00023043"/>
    </source>
</evidence>
<dbReference type="Gene3D" id="1.20.58.340">
    <property type="entry name" value="Magnesium transport protein CorA, transmembrane region"/>
    <property type="match status" value="1"/>
</dbReference>
<dbReference type="PANTHER" id="PTHR24123">
    <property type="entry name" value="ANKYRIN REPEAT-CONTAINING"/>
    <property type="match status" value="1"/>
</dbReference>
<dbReference type="Pfam" id="PF00023">
    <property type="entry name" value="Ank"/>
    <property type="match status" value="1"/>
</dbReference>
<organism evidence="9 10">
    <name type="scientific">Aspergillus nanangensis</name>
    <dbReference type="NCBI Taxonomy" id="2582783"/>
    <lineage>
        <taxon>Eukaryota</taxon>
        <taxon>Fungi</taxon>
        <taxon>Dikarya</taxon>
        <taxon>Ascomycota</taxon>
        <taxon>Pezizomycotina</taxon>
        <taxon>Eurotiomycetes</taxon>
        <taxon>Eurotiomycetidae</taxon>
        <taxon>Eurotiales</taxon>
        <taxon>Aspergillaceae</taxon>
        <taxon>Aspergillus</taxon>
        <taxon>Aspergillus subgen. Circumdati</taxon>
    </lineage>
</organism>
<dbReference type="Pfam" id="PF01544">
    <property type="entry name" value="CorA"/>
    <property type="match status" value="1"/>
</dbReference>
<dbReference type="Gene3D" id="1.25.40.20">
    <property type="entry name" value="Ankyrin repeat-containing domain"/>
    <property type="match status" value="3"/>
</dbReference>